<keyword evidence="2" id="KW-0274">FAD</keyword>
<reference evidence="4 5" key="1">
    <citation type="journal article" date="2019" name="Nat. Ecol. Evol.">
        <title>Megaphylogeny resolves global patterns of mushroom evolution.</title>
        <authorList>
            <person name="Varga T."/>
            <person name="Krizsan K."/>
            <person name="Foldi C."/>
            <person name="Dima B."/>
            <person name="Sanchez-Garcia M."/>
            <person name="Sanchez-Ramirez S."/>
            <person name="Szollosi G.J."/>
            <person name="Szarkandi J.G."/>
            <person name="Papp V."/>
            <person name="Albert L."/>
            <person name="Andreopoulos W."/>
            <person name="Angelini C."/>
            <person name="Antonin V."/>
            <person name="Barry K.W."/>
            <person name="Bougher N.L."/>
            <person name="Buchanan P."/>
            <person name="Buyck B."/>
            <person name="Bense V."/>
            <person name="Catcheside P."/>
            <person name="Chovatia M."/>
            <person name="Cooper J."/>
            <person name="Damon W."/>
            <person name="Desjardin D."/>
            <person name="Finy P."/>
            <person name="Geml J."/>
            <person name="Haridas S."/>
            <person name="Hughes K."/>
            <person name="Justo A."/>
            <person name="Karasinski D."/>
            <person name="Kautmanova I."/>
            <person name="Kiss B."/>
            <person name="Kocsube S."/>
            <person name="Kotiranta H."/>
            <person name="LaButti K.M."/>
            <person name="Lechner B.E."/>
            <person name="Liimatainen K."/>
            <person name="Lipzen A."/>
            <person name="Lukacs Z."/>
            <person name="Mihaltcheva S."/>
            <person name="Morgado L.N."/>
            <person name="Niskanen T."/>
            <person name="Noordeloos M.E."/>
            <person name="Ohm R.A."/>
            <person name="Ortiz-Santana B."/>
            <person name="Ovrebo C."/>
            <person name="Racz N."/>
            <person name="Riley R."/>
            <person name="Savchenko A."/>
            <person name="Shiryaev A."/>
            <person name="Soop K."/>
            <person name="Spirin V."/>
            <person name="Szebenyi C."/>
            <person name="Tomsovsky M."/>
            <person name="Tulloss R.E."/>
            <person name="Uehling J."/>
            <person name="Grigoriev I.V."/>
            <person name="Vagvolgyi C."/>
            <person name="Papp T."/>
            <person name="Martin F.M."/>
            <person name="Miettinen O."/>
            <person name="Hibbett D.S."/>
            <person name="Nagy L.G."/>
        </authorList>
    </citation>
    <scope>NUCLEOTIDE SEQUENCE [LARGE SCALE GENOMIC DNA]</scope>
    <source>
        <strain evidence="4 5">HHB13444</strain>
    </source>
</reference>
<keyword evidence="1" id="KW-0285">Flavoprotein</keyword>
<dbReference type="AlphaFoldDB" id="A0A5C3PRT2"/>
<evidence type="ECO:0000313" key="4">
    <source>
        <dbReference type="EMBL" id="TFK92212.1"/>
    </source>
</evidence>
<dbReference type="SUPFAM" id="SSF51905">
    <property type="entry name" value="FAD/NAD(P)-binding domain"/>
    <property type="match status" value="2"/>
</dbReference>
<feature type="non-terminal residue" evidence="4">
    <location>
        <position position="531"/>
    </location>
</feature>
<accession>A0A5C3PRT2</accession>
<evidence type="ECO:0000256" key="3">
    <source>
        <dbReference type="ARBA" id="ARBA00023002"/>
    </source>
</evidence>
<dbReference type="InterPro" id="IPR020946">
    <property type="entry name" value="Flavin_mOase-like"/>
</dbReference>
<gene>
    <name evidence="4" type="ORF">K466DRAFT_650588</name>
</gene>
<dbReference type="EMBL" id="ML211003">
    <property type="protein sequence ID" value="TFK92212.1"/>
    <property type="molecule type" value="Genomic_DNA"/>
</dbReference>
<dbReference type="InterPro" id="IPR036188">
    <property type="entry name" value="FAD/NAD-bd_sf"/>
</dbReference>
<dbReference type="Gene3D" id="3.50.50.60">
    <property type="entry name" value="FAD/NAD(P)-binding domain"/>
    <property type="match status" value="2"/>
</dbReference>
<dbReference type="STRING" id="1314778.A0A5C3PRT2"/>
<dbReference type="GO" id="GO:0050660">
    <property type="term" value="F:flavin adenine dinucleotide binding"/>
    <property type="evidence" value="ECO:0007669"/>
    <property type="project" value="InterPro"/>
</dbReference>
<sequence>MALDPHLLASEWLSRFTAAMRSADISSVTDLLLHDGWLRDVLVFSWDIRSLEGRETIASYLQSSHFTEARVVDVRLNATTDLAPRIYNLPQLQAIGVEFAFTFDCRHGHARGYVRLLRDADGVYKALTLLTELRDLVGHEEVNTLLFEDDLAGNPNVAIPTKDLKSGAENWRQQVESNPHVLIVLYQPFPTNWPQFTAGRKLADWIEQYAFIQDLIVWTKTYFKEPPTYHPESQTWDVTVVRDGVEVKLRPAHIVLATGTSGRPNVPAVPNMERFRGQAMHSGRFPGGAAYAGKRVVVIGAGNSAIDICQDLVYHEADAVTMIQRSSTCVASRVYQLRAIGGAFPDDVPTEVSDFRAMAMPFALLKRLNIAVEPEAREFHGDMYEKLRNAGLKVHLGPEGQGLYILYLERGGGYWTDKGEAADMIADGRVQVRNGISPHRFTEQGVVFDDGSEIQADAVVFATGYTPIREVTKGIMGEDVINQTEEIFPGLDEEGELRGSYRPCGHPGLWFATGSFDHSRSMSKPLALQIK</sequence>
<dbReference type="GO" id="GO:0050661">
    <property type="term" value="F:NADP binding"/>
    <property type="evidence" value="ECO:0007669"/>
    <property type="project" value="InterPro"/>
</dbReference>
<evidence type="ECO:0000256" key="2">
    <source>
        <dbReference type="ARBA" id="ARBA00022827"/>
    </source>
</evidence>
<dbReference type="PANTHER" id="PTHR43539">
    <property type="entry name" value="FLAVIN-BINDING MONOOXYGENASE-LIKE PROTEIN (AFU_ORTHOLOGUE AFUA_4G09220)"/>
    <property type="match status" value="1"/>
</dbReference>
<protein>
    <submittedName>
        <fullName evidence="4">Dimethylaniline monooxygenase (N-oxide-forming)</fullName>
    </submittedName>
</protein>
<dbReference type="InterPro" id="IPR050982">
    <property type="entry name" value="Auxin_biosynth/cation_transpt"/>
</dbReference>
<dbReference type="Proteomes" id="UP000308197">
    <property type="component" value="Unassembled WGS sequence"/>
</dbReference>
<dbReference type="Pfam" id="PF00743">
    <property type="entry name" value="FMO-like"/>
    <property type="match status" value="1"/>
</dbReference>
<keyword evidence="5" id="KW-1185">Reference proteome</keyword>
<dbReference type="InParanoid" id="A0A5C3PRT2"/>
<keyword evidence="3" id="KW-0560">Oxidoreductase</keyword>
<proteinExistence type="predicted"/>
<name>A0A5C3PRT2_9APHY</name>
<evidence type="ECO:0000313" key="5">
    <source>
        <dbReference type="Proteomes" id="UP000308197"/>
    </source>
</evidence>
<evidence type="ECO:0000256" key="1">
    <source>
        <dbReference type="ARBA" id="ARBA00022630"/>
    </source>
</evidence>
<keyword evidence="4" id="KW-0503">Monooxygenase</keyword>
<dbReference type="GO" id="GO:0004499">
    <property type="term" value="F:N,N-dimethylaniline monooxygenase activity"/>
    <property type="evidence" value="ECO:0007669"/>
    <property type="project" value="InterPro"/>
</dbReference>
<organism evidence="4 5">
    <name type="scientific">Polyporus arcularius HHB13444</name>
    <dbReference type="NCBI Taxonomy" id="1314778"/>
    <lineage>
        <taxon>Eukaryota</taxon>
        <taxon>Fungi</taxon>
        <taxon>Dikarya</taxon>
        <taxon>Basidiomycota</taxon>
        <taxon>Agaricomycotina</taxon>
        <taxon>Agaricomycetes</taxon>
        <taxon>Polyporales</taxon>
        <taxon>Polyporaceae</taxon>
        <taxon>Polyporus</taxon>
    </lineage>
</organism>
<dbReference type="PANTHER" id="PTHR43539:SF68">
    <property type="entry name" value="FLAVIN-BINDING MONOOXYGENASE-LIKE PROTEIN (AFU_ORTHOLOGUE AFUA_4G09220)"/>
    <property type="match status" value="1"/>
</dbReference>